<dbReference type="InterPro" id="IPR012337">
    <property type="entry name" value="RNaseH-like_sf"/>
</dbReference>
<dbReference type="PANTHER" id="PTHR47501">
    <property type="entry name" value="TRANSPOSASE-RELATED"/>
    <property type="match status" value="1"/>
</dbReference>
<feature type="non-terminal residue" evidence="2">
    <location>
        <position position="1"/>
    </location>
</feature>
<dbReference type="SUPFAM" id="SSF53098">
    <property type="entry name" value="Ribonuclease H-like"/>
    <property type="match status" value="1"/>
</dbReference>
<feature type="region of interest" description="Disordered" evidence="1">
    <location>
        <begin position="1"/>
        <end position="34"/>
    </location>
</feature>
<dbReference type="AlphaFoldDB" id="A0ABD0MQ02"/>
<accession>A0ABD0MQ02</accession>
<name>A0ABD0MQ02_CIRMR</name>
<evidence type="ECO:0000313" key="2">
    <source>
        <dbReference type="EMBL" id="KAL0151050.1"/>
    </source>
</evidence>
<protein>
    <recommendedName>
        <fullName evidence="4">HAT C-terminal dimerisation domain-containing protein</fullName>
    </recommendedName>
</protein>
<reference evidence="2 3" key="1">
    <citation type="submission" date="2024-05" db="EMBL/GenBank/DDBJ databases">
        <title>Genome sequencing and assembly of Indian major carp, Cirrhinus mrigala (Hamilton, 1822).</title>
        <authorList>
            <person name="Mohindra V."/>
            <person name="Chowdhury L.M."/>
            <person name="Lal K."/>
            <person name="Jena J.K."/>
        </authorList>
    </citation>
    <scope>NUCLEOTIDE SEQUENCE [LARGE SCALE GENOMIC DNA]</scope>
    <source>
        <strain evidence="2">CM1030</strain>
        <tissue evidence="2">Blood</tissue>
    </source>
</reference>
<evidence type="ECO:0000256" key="1">
    <source>
        <dbReference type="SAM" id="MobiDB-lite"/>
    </source>
</evidence>
<feature type="compositionally biased region" description="Acidic residues" evidence="1">
    <location>
        <begin position="10"/>
        <end position="34"/>
    </location>
</feature>
<comment type="caution">
    <text evidence="2">The sequence shown here is derived from an EMBL/GenBank/DDBJ whole genome shotgun (WGS) entry which is preliminary data.</text>
</comment>
<gene>
    <name evidence="2" type="ORF">M9458_053563</name>
</gene>
<organism evidence="2 3">
    <name type="scientific">Cirrhinus mrigala</name>
    <name type="common">Mrigala</name>
    <dbReference type="NCBI Taxonomy" id="683832"/>
    <lineage>
        <taxon>Eukaryota</taxon>
        <taxon>Metazoa</taxon>
        <taxon>Chordata</taxon>
        <taxon>Craniata</taxon>
        <taxon>Vertebrata</taxon>
        <taxon>Euteleostomi</taxon>
        <taxon>Actinopterygii</taxon>
        <taxon>Neopterygii</taxon>
        <taxon>Teleostei</taxon>
        <taxon>Ostariophysi</taxon>
        <taxon>Cypriniformes</taxon>
        <taxon>Cyprinidae</taxon>
        <taxon>Labeoninae</taxon>
        <taxon>Labeonini</taxon>
        <taxon>Cirrhinus</taxon>
    </lineage>
</organism>
<keyword evidence="3" id="KW-1185">Reference proteome</keyword>
<dbReference type="EMBL" id="JAMKFB020000258">
    <property type="protein sequence ID" value="KAL0151050.1"/>
    <property type="molecule type" value="Genomic_DNA"/>
</dbReference>
<sequence length="331" mass="37184">FRVFGQQDENNNEELVAEGAIEEEEVGEDCDASDGEEEVEFMDVEAVLEEDDGLQYQLPKHHRHSGIKHQEEHCKLHLVQPNSTRWNSSFMARPRRGVCENGLYSPADIAFLGEYVTTMSPVVKSLNILQGEVNIQMGWLLPTITTLTTKLEKSRLSLRFCKPLVDALLEGLRKRFGSMMSEPELIAAAILVPRFKTSWTSNDTVLQLGLSYIKEHLPEHDEGLRSPDTTSTTSDEDDFFSNVKQMHSHEISKQLDGYLAATAEGVNTLAPYPAVRNLSLKLNTALPASAACERLFSIAGLLFTPRRGSIHSQNFENQLLLKLNKDFMTFD</sequence>
<evidence type="ECO:0008006" key="4">
    <source>
        <dbReference type="Google" id="ProtNLM"/>
    </source>
</evidence>
<dbReference type="PANTHER" id="PTHR47501:SF5">
    <property type="entry name" value="HAT C-TERMINAL DIMERISATION DOMAIN-CONTAINING PROTEIN"/>
    <property type="match status" value="1"/>
</dbReference>
<dbReference type="Proteomes" id="UP001529510">
    <property type="component" value="Unassembled WGS sequence"/>
</dbReference>
<evidence type="ECO:0000313" key="3">
    <source>
        <dbReference type="Proteomes" id="UP001529510"/>
    </source>
</evidence>
<proteinExistence type="predicted"/>